<sequence length="119" mass="13616">QVVELHAIGIRFRNINSAVAGGGVLLHNVDDRERVPIREPPVKRWHSHISGSLRPGSETRERGKIIMIKNKKRGRSMLPFNVRAAAVAALFYETKMPLFRSALVEPVARVRYCMFRFEH</sequence>
<feature type="non-terminal residue" evidence="1">
    <location>
        <position position="1"/>
    </location>
</feature>
<evidence type="ECO:0000313" key="1">
    <source>
        <dbReference type="EMBL" id="WVY93771.1"/>
    </source>
</evidence>
<name>A0AAQ3MMS8_VIGMU</name>
<proteinExistence type="predicted"/>
<keyword evidence="2" id="KW-1185">Reference proteome</keyword>
<dbReference type="EMBL" id="CP144691">
    <property type="protein sequence ID" value="WVY93771.1"/>
    <property type="molecule type" value="Genomic_DNA"/>
</dbReference>
<gene>
    <name evidence="1" type="ORF">V8G54_032859</name>
</gene>
<reference evidence="1 2" key="1">
    <citation type="journal article" date="2023" name="Life. Sci Alliance">
        <title>Evolutionary insights into 3D genome organization and epigenetic landscape of Vigna mungo.</title>
        <authorList>
            <person name="Junaid A."/>
            <person name="Singh B."/>
            <person name="Bhatia S."/>
        </authorList>
    </citation>
    <scope>NUCLEOTIDE SEQUENCE [LARGE SCALE GENOMIC DNA]</scope>
    <source>
        <strain evidence="1">Urdbean</strain>
    </source>
</reference>
<accession>A0AAQ3MMS8</accession>
<dbReference type="Proteomes" id="UP001374535">
    <property type="component" value="Chromosome 10"/>
</dbReference>
<evidence type="ECO:0000313" key="2">
    <source>
        <dbReference type="Proteomes" id="UP001374535"/>
    </source>
</evidence>
<organism evidence="1 2">
    <name type="scientific">Vigna mungo</name>
    <name type="common">Black gram</name>
    <name type="synonym">Phaseolus mungo</name>
    <dbReference type="NCBI Taxonomy" id="3915"/>
    <lineage>
        <taxon>Eukaryota</taxon>
        <taxon>Viridiplantae</taxon>
        <taxon>Streptophyta</taxon>
        <taxon>Embryophyta</taxon>
        <taxon>Tracheophyta</taxon>
        <taxon>Spermatophyta</taxon>
        <taxon>Magnoliopsida</taxon>
        <taxon>eudicotyledons</taxon>
        <taxon>Gunneridae</taxon>
        <taxon>Pentapetalae</taxon>
        <taxon>rosids</taxon>
        <taxon>fabids</taxon>
        <taxon>Fabales</taxon>
        <taxon>Fabaceae</taxon>
        <taxon>Papilionoideae</taxon>
        <taxon>50 kb inversion clade</taxon>
        <taxon>NPAAA clade</taxon>
        <taxon>indigoferoid/millettioid clade</taxon>
        <taxon>Phaseoleae</taxon>
        <taxon>Vigna</taxon>
    </lineage>
</organism>
<dbReference type="AlphaFoldDB" id="A0AAQ3MMS8"/>
<protein>
    <submittedName>
        <fullName evidence="1">Uncharacterized protein</fullName>
    </submittedName>
</protein>